<dbReference type="InterPro" id="IPR002885">
    <property type="entry name" value="PPR_rpt"/>
</dbReference>
<dbReference type="FunCoup" id="A0A059ASQ4">
    <property type="interactions" value="518"/>
</dbReference>
<feature type="repeat" description="PPR" evidence="2">
    <location>
        <begin position="556"/>
        <end position="590"/>
    </location>
</feature>
<evidence type="ECO:0000256" key="2">
    <source>
        <dbReference type="PROSITE-ProRule" id="PRU00708"/>
    </source>
</evidence>
<evidence type="ECO:0000256" key="1">
    <source>
        <dbReference type="ARBA" id="ARBA00022737"/>
    </source>
</evidence>
<proteinExistence type="predicted"/>
<dbReference type="OMA" id="HIWTVSS"/>
<dbReference type="InterPro" id="IPR011990">
    <property type="entry name" value="TPR-like_helical_dom_sf"/>
</dbReference>
<dbReference type="InParanoid" id="A0A059ASQ4"/>
<dbReference type="OrthoDB" id="185373at2759"/>
<keyword evidence="1" id="KW-0677">Repeat</keyword>
<dbReference type="Pfam" id="PF13812">
    <property type="entry name" value="PPR_3"/>
    <property type="match status" value="1"/>
</dbReference>
<organism evidence="3">
    <name type="scientific">Eucalyptus grandis</name>
    <name type="common">Flooded gum</name>
    <dbReference type="NCBI Taxonomy" id="71139"/>
    <lineage>
        <taxon>Eukaryota</taxon>
        <taxon>Viridiplantae</taxon>
        <taxon>Streptophyta</taxon>
        <taxon>Embryophyta</taxon>
        <taxon>Tracheophyta</taxon>
        <taxon>Spermatophyta</taxon>
        <taxon>Magnoliopsida</taxon>
        <taxon>eudicotyledons</taxon>
        <taxon>Gunneridae</taxon>
        <taxon>Pentapetalae</taxon>
        <taxon>rosids</taxon>
        <taxon>malvids</taxon>
        <taxon>Myrtales</taxon>
        <taxon>Myrtaceae</taxon>
        <taxon>Myrtoideae</taxon>
        <taxon>Eucalypteae</taxon>
        <taxon>Eucalyptus</taxon>
    </lineage>
</organism>
<dbReference type="eggNOG" id="KOG4197">
    <property type="taxonomic scope" value="Eukaryota"/>
</dbReference>
<gene>
    <name evidence="3" type="ORF">EUGRSUZ_I02485</name>
</gene>
<reference evidence="3" key="1">
    <citation type="submission" date="2013-07" db="EMBL/GenBank/DDBJ databases">
        <title>The genome of Eucalyptus grandis.</title>
        <authorList>
            <person name="Schmutz J."/>
            <person name="Hayes R."/>
            <person name="Myburg A."/>
            <person name="Tuskan G."/>
            <person name="Grattapaglia D."/>
            <person name="Rokhsar D.S."/>
        </authorList>
    </citation>
    <scope>NUCLEOTIDE SEQUENCE</scope>
    <source>
        <tissue evidence="3">Leaf extractions</tissue>
    </source>
</reference>
<dbReference type="PANTHER" id="PTHR47913">
    <property type="entry name" value="OS01G0167750 PROTEIN"/>
    <property type="match status" value="1"/>
</dbReference>
<dbReference type="STRING" id="71139.A0A059ASQ4"/>
<dbReference type="Gene3D" id="1.25.40.10">
    <property type="entry name" value="Tetratricopeptide repeat domain"/>
    <property type="match status" value="3"/>
</dbReference>
<sequence>MFRKHFFCAGTGILFKTLNQQSRLFSRDPFPSKVSHYLYRARIIDSIRLALRSDSQSLLTTLLNDRLLDSFVVTHTLRSAPSADSALSVIDILKSNSNFNHTQSTIYALANILARSGRREELDDLVDAINARSFKNVRVSHMNLMQWYAATGDVNSVLDIWDKYRELDRHVCAESYNIVMHLYAEKGEDSRAVEIFHRMIVEGANPNSRTYTNIIEHLVNSGKLDSALEVFNVLPLMRIKRTSKQFSILVEGLVSVRRFDEVKILLSNMHAEGMLPVRALLCSLQHMKEAGCIHENDEILSEMLPNERIKSIEYFVDDTGDDNDHEAEDEVEDDVACDVNEVNGVNLKPWLDPRALANALQSWSPSEVSELEKAKFVWTTRLVCRVLRNFKSPLPAWNFFCWVACQPGFTHDVYTVQRMMTLLARHGHVQLVNQLLDKIRQEGLKLPFSTIKLIIDFCGISKDPDAALKIFRHDRTLCGSISKFKLMVLYSSLLWTLTKCSRSSDALEVLDEMILNGICPDIQTFSGLMDHFAKHGDIKNVQKIFGMVRQSGIEPDAYMFKVLILGYCKCDRAALAWRVFEDMRNSNLLPDYATKELLVKSLWKEGRRREAAIVEESCEETNDSLPLALRGHVWTVSSANLTQVYNIYASSFTSSCGPTSNGEG</sequence>
<feature type="repeat" description="PPR" evidence="2">
    <location>
        <begin position="486"/>
        <end position="520"/>
    </location>
</feature>
<dbReference type="AlphaFoldDB" id="A0A059ASQ4"/>
<protein>
    <recommendedName>
        <fullName evidence="4">Pentacotripeptide-repeat region of PRORP domain-containing protein</fullName>
    </recommendedName>
</protein>
<dbReference type="PANTHER" id="PTHR47913:SF1">
    <property type="entry name" value="OS01G0167750 PROTEIN"/>
    <property type="match status" value="1"/>
</dbReference>
<feature type="repeat" description="PPR" evidence="2">
    <location>
        <begin position="521"/>
        <end position="555"/>
    </location>
</feature>
<dbReference type="PROSITE" id="PS51375">
    <property type="entry name" value="PPR"/>
    <property type="match status" value="4"/>
</dbReference>
<evidence type="ECO:0000313" key="3">
    <source>
        <dbReference type="EMBL" id="KCW56819.1"/>
    </source>
</evidence>
<accession>A0A059ASQ4</accession>
<dbReference type="Pfam" id="PF13041">
    <property type="entry name" value="PPR_2"/>
    <property type="match status" value="1"/>
</dbReference>
<dbReference type="NCBIfam" id="TIGR00756">
    <property type="entry name" value="PPR"/>
    <property type="match status" value="3"/>
</dbReference>
<dbReference type="InterPro" id="IPR044175">
    <property type="entry name" value="At5g66631-like"/>
</dbReference>
<dbReference type="EMBL" id="KK198761">
    <property type="protein sequence ID" value="KCW56819.1"/>
    <property type="molecule type" value="Genomic_DNA"/>
</dbReference>
<evidence type="ECO:0008006" key="4">
    <source>
        <dbReference type="Google" id="ProtNLM"/>
    </source>
</evidence>
<feature type="repeat" description="PPR" evidence="2">
    <location>
        <begin position="172"/>
        <end position="206"/>
    </location>
</feature>
<dbReference type="SUPFAM" id="SSF48452">
    <property type="entry name" value="TPR-like"/>
    <property type="match status" value="1"/>
</dbReference>
<dbReference type="Gramene" id="KCW56819">
    <property type="protein sequence ID" value="KCW56819"/>
    <property type="gene ID" value="EUGRSUZ_I02485"/>
</dbReference>
<name>A0A059ASQ4_EUCGR</name>
<dbReference type="KEGG" id="egr:104419782"/>